<accession>A0A8H4P7G7</accession>
<gene>
    <name evidence="3" type="ORF">FALBO_11107</name>
</gene>
<dbReference type="PANTHER" id="PTHR13182">
    <property type="entry name" value="ZINC FINGER PROTEIN 622"/>
    <property type="match status" value="1"/>
</dbReference>
<reference evidence="3 4" key="1">
    <citation type="submission" date="2020-01" db="EMBL/GenBank/DDBJ databases">
        <title>Identification and distribution of gene clusters putatively required for synthesis of sphingolipid metabolism inhibitors in phylogenetically diverse species of the filamentous fungus Fusarium.</title>
        <authorList>
            <person name="Kim H.-S."/>
            <person name="Busman M."/>
            <person name="Brown D.W."/>
            <person name="Divon H."/>
            <person name="Uhlig S."/>
            <person name="Proctor R.H."/>
        </authorList>
    </citation>
    <scope>NUCLEOTIDE SEQUENCE [LARGE SCALE GENOMIC DNA]</scope>
    <source>
        <strain evidence="3 4">NRRL 20459</strain>
    </source>
</reference>
<dbReference type="InterPro" id="IPR041661">
    <property type="entry name" value="ZN622/Rei1/Reh1_Znf-C2H2"/>
</dbReference>
<protein>
    <submittedName>
        <fullName evidence="3">C2h2 finger domain containing</fullName>
    </submittedName>
</protein>
<proteinExistence type="predicted"/>
<dbReference type="AlphaFoldDB" id="A0A8H4P7G7"/>
<feature type="region of interest" description="Disordered" evidence="1">
    <location>
        <begin position="180"/>
        <end position="225"/>
    </location>
</feature>
<dbReference type="Proteomes" id="UP000554235">
    <property type="component" value="Unassembled WGS sequence"/>
</dbReference>
<sequence>MIPEIAAMYLMLAQNVSYPALKGDRRRSMVGEFYRPPVGALHHQAAGSSTGSRDVNLEESDSDRDGDGGAGLLEEHEASADRECDLSKCHLCNEASSDVDSNVDHMRRAHSFVIPEKNRRVVEIETLLAYFHLRHTAEAAQQHMVGKSHFKFDLSEEEADGAKGAGPSKFGQLDGATLGLPSGKLLSRETRPYYRKPRTKSKATPQVQPNKATTSLKPAPDSNLDSTAKTLTRAQRREASFATRQLVCLRTKDRQSLIHLPMSQQLTMLAVQYAQIAKARRARRATQSRVETRGNKNLMKHFVNDVPGRLNG</sequence>
<comment type="caution">
    <text evidence="3">The sequence shown here is derived from an EMBL/GenBank/DDBJ whole genome shotgun (WGS) entry which is preliminary data.</text>
</comment>
<evidence type="ECO:0000259" key="2">
    <source>
        <dbReference type="Pfam" id="PF12756"/>
    </source>
</evidence>
<feature type="region of interest" description="Disordered" evidence="1">
    <location>
        <begin position="41"/>
        <end position="72"/>
    </location>
</feature>
<feature type="compositionally biased region" description="Basic and acidic residues" evidence="1">
    <location>
        <begin position="63"/>
        <end position="72"/>
    </location>
</feature>
<dbReference type="GO" id="GO:0030687">
    <property type="term" value="C:preribosome, large subunit precursor"/>
    <property type="evidence" value="ECO:0007669"/>
    <property type="project" value="TreeGrafter"/>
</dbReference>
<dbReference type="Pfam" id="PF12756">
    <property type="entry name" value="zf-C2H2_2"/>
    <property type="match status" value="1"/>
</dbReference>
<name>A0A8H4P7G7_9HYPO</name>
<evidence type="ECO:0000313" key="4">
    <source>
        <dbReference type="Proteomes" id="UP000554235"/>
    </source>
</evidence>
<dbReference type="EMBL" id="JAADYS010001595">
    <property type="protein sequence ID" value="KAF4462075.1"/>
    <property type="molecule type" value="Genomic_DNA"/>
</dbReference>
<dbReference type="InterPro" id="IPR040025">
    <property type="entry name" value="Znf622/Rei1/Reh1"/>
</dbReference>
<keyword evidence="4" id="KW-1185">Reference proteome</keyword>
<organism evidence="3 4">
    <name type="scientific">Fusarium albosuccineum</name>
    <dbReference type="NCBI Taxonomy" id="1237068"/>
    <lineage>
        <taxon>Eukaryota</taxon>
        <taxon>Fungi</taxon>
        <taxon>Dikarya</taxon>
        <taxon>Ascomycota</taxon>
        <taxon>Pezizomycotina</taxon>
        <taxon>Sordariomycetes</taxon>
        <taxon>Hypocreomycetidae</taxon>
        <taxon>Hypocreales</taxon>
        <taxon>Nectriaceae</taxon>
        <taxon>Fusarium</taxon>
        <taxon>Fusarium decemcellulare species complex</taxon>
    </lineage>
</organism>
<evidence type="ECO:0000256" key="1">
    <source>
        <dbReference type="SAM" id="MobiDB-lite"/>
    </source>
</evidence>
<feature type="domain" description="ZN622/Rei1/Reh1 zinc finger C2H2-type" evidence="2">
    <location>
        <begin position="88"/>
        <end position="132"/>
    </location>
</feature>
<feature type="compositionally biased region" description="Polar residues" evidence="1">
    <location>
        <begin position="202"/>
        <end position="216"/>
    </location>
</feature>
<dbReference type="PANTHER" id="PTHR13182:SF8">
    <property type="entry name" value="CYTOPLASMIC 60S SUBUNIT BIOGENESIS FACTOR ZNF622"/>
    <property type="match status" value="1"/>
</dbReference>
<dbReference type="GO" id="GO:0042273">
    <property type="term" value="P:ribosomal large subunit biogenesis"/>
    <property type="evidence" value="ECO:0007669"/>
    <property type="project" value="TreeGrafter"/>
</dbReference>
<evidence type="ECO:0000313" key="3">
    <source>
        <dbReference type="EMBL" id="KAF4462075.1"/>
    </source>
</evidence>
<dbReference type="OrthoDB" id="19329at2759"/>